<dbReference type="PROSITE" id="PS50943">
    <property type="entry name" value="HTH_CROC1"/>
    <property type="match status" value="1"/>
</dbReference>
<dbReference type="EMBL" id="CP108254">
    <property type="protein sequence ID" value="WTU45848.1"/>
    <property type="molecule type" value="Genomic_DNA"/>
</dbReference>
<proteinExistence type="predicted"/>
<feature type="compositionally biased region" description="Basic and acidic residues" evidence="1">
    <location>
        <begin position="145"/>
        <end position="164"/>
    </location>
</feature>
<evidence type="ECO:0000259" key="2">
    <source>
        <dbReference type="PROSITE" id="PS50943"/>
    </source>
</evidence>
<keyword evidence="3" id="KW-0614">Plasmid</keyword>
<accession>A0AAU2HFA1</accession>
<geneLocation type="plasmid" evidence="3">
    <name>unnamed1</name>
</geneLocation>
<feature type="region of interest" description="Disordered" evidence="1">
    <location>
        <begin position="140"/>
        <end position="164"/>
    </location>
</feature>
<evidence type="ECO:0000256" key="1">
    <source>
        <dbReference type="SAM" id="MobiDB-lite"/>
    </source>
</evidence>
<feature type="domain" description="HTH cro/C1-type" evidence="2">
    <location>
        <begin position="43"/>
        <end position="72"/>
    </location>
</feature>
<gene>
    <name evidence="3" type="ORF">OHV25_40330</name>
</gene>
<dbReference type="AlphaFoldDB" id="A0AAU2HFA1"/>
<dbReference type="InterPro" id="IPR001387">
    <property type="entry name" value="Cro/C1-type_HTH"/>
</dbReference>
<evidence type="ECO:0000313" key="3">
    <source>
        <dbReference type="EMBL" id="WTU45848.1"/>
    </source>
</evidence>
<sequence>MAAHPLAFLRASTGVSHPSYARLVAETHAKLGYGHMAARREKIWRWESGRTVPELTAQLAIAHLHQVPEDDVRRLGWPHWLHLAAGDAVLLTRPWTPRGAIDALRDGSRLAERRDLSYLAVTGPFVDTLTRQWTSAAAPALPVRADGRKPGEPHPTEPHPGEPDTVYRARVRVEALETMASTLPAAVLHPAARDDLSLLTSLVSAAGHDSAATAPLLLLAARTANLCAGLCIALGEGATAERYYLLAARAATAADHPELSAACLAGIAYSHLLEGAPGEVIPLVEAAFTALRTPSHHLAGVLHLLAARAHALAGEATPCARALERAGTALAAHAAARLGEPCPLARDLDEDCAAVVAGTTAFHLGRPRQALGHFAPLLDTSRFFGIRPFAVHELLHVVDTQLALGEVEAAADTAGRAVAHCDGPPAKVVRQYQKRFAAHGTVPAVRDLLASLTPHLVG</sequence>
<reference evidence="3" key="1">
    <citation type="submission" date="2022-10" db="EMBL/GenBank/DDBJ databases">
        <title>The complete genomes of actinobacterial strains from the NBC collection.</title>
        <authorList>
            <person name="Joergensen T.S."/>
            <person name="Alvarez Arevalo M."/>
            <person name="Sterndorff E.B."/>
            <person name="Faurdal D."/>
            <person name="Vuksanovic O."/>
            <person name="Mourched A.-S."/>
            <person name="Charusanti P."/>
            <person name="Shaw S."/>
            <person name="Blin K."/>
            <person name="Weber T."/>
        </authorList>
    </citation>
    <scope>NUCLEOTIDE SEQUENCE</scope>
    <source>
        <strain evidence="3">NBC_00060</strain>
        <plasmid evidence="3">unnamed1</plasmid>
    </source>
</reference>
<protein>
    <recommendedName>
        <fullName evidence="2">HTH cro/C1-type domain-containing protein</fullName>
    </recommendedName>
</protein>
<dbReference type="RefSeq" id="WP_331723639.1">
    <property type="nucleotide sequence ID" value="NZ_CP108254.1"/>
</dbReference>
<organism evidence="3">
    <name type="scientific">Streptomyces sp. NBC_00060</name>
    <dbReference type="NCBI Taxonomy" id="2975636"/>
    <lineage>
        <taxon>Bacteria</taxon>
        <taxon>Bacillati</taxon>
        <taxon>Actinomycetota</taxon>
        <taxon>Actinomycetes</taxon>
        <taxon>Kitasatosporales</taxon>
        <taxon>Streptomycetaceae</taxon>
        <taxon>Streptomyces</taxon>
    </lineage>
</organism>
<name>A0AAU2HFA1_9ACTN</name>